<reference evidence="3" key="1">
    <citation type="journal article" date="2019" name="Int. J. Syst. Evol. Microbiol.">
        <title>The Global Catalogue of Microorganisms (GCM) 10K type strain sequencing project: providing services to taxonomists for standard genome sequencing and annotation.</title>
        <authorList>
            <consortium name="The Broad Institute Genomics Platform"/>
            <consortium name="The Broad Institute Genome Sequencing Center for Infectious Disease"/>
            <person name="Wu L."/>
            <person name="Ma J."/>
        </authorList>
    </citation>
    <scope>NUCLEOTIDE SEQUENCE [LARGE SCALE GENOMIC DNA]</scope>
    <source>
        <strain evidence="3">NBRC 101365</strain>
    </source>
</reference>
<accession>A0ABQ6CHN7</accession>
<evidence type="ECO:0000313" key="3">
    <source>
        <dbReference type="Proteomes" id="UP001156882"/>
    </source>
</evidence>
<sequence length="95" mass="9847">MKKLLIAAMTGAVALSLASCGGGSSSCTPEVLKQKGTDLMAAMQDAMKDPAKAAANAQTWQQKAQELMTKAQAAGDKPTDDVCKAYDDLIKTIKG</sequence>
<organism evidence="2 3">
    <name type="scientific">Labrys miyagiensis</name>
    <dbReference type="NCBI Taxonomy" id="346912"/>
    <lineage>
        <taxon>Bacteria</taxon>
        <taxon>Pseudomonadati</taxon>
        <taxon>Pseudomonadota</taxon>
        <taxon>Alphaproteobacteria</taxon>
        <taxon>Hyphomicrobiales</taxon>
        <taxon>Xanthobacteraceae</taxon>
        <taxon>Labrys</taxon>
    </lineage>
</organism>
<comment type="caution">
    <text evidence="2">The sequence shown here is derived from an EMBL/GenBank/DDBJ whole genome shotgun (WGS) entry which is preliminary data.</text>
</comment>
<dbReference type="PROSITE" id="PS51257">
    <property type="entry name" value="PROKAR_LIPOPROTEIN"/>
    <property type="match status" value="1"/>
</dbReference>
<name>A0ABQ6CHN7_9HYPH</name>
<dbReference type="RefSeq" id="WP_284312376.1">
    <property type="nucleotide sequence ID" value="NZ_BSPC01000023.1"/>
</dbReference>
<dbReference type="Proteomes" id="UP001156882">
    <property type="component" value="Unassembled WGS sequence"/>
</dbReference>
<evidence type="ECO:0000256" key="1">
    <source>
        <dbReference type="SAM" id="SignalP"/>
    </source>
</evidence>
<feature type="chain" id="PRO_5046259989" evidence="1">
    <location>
        <begin position="19"/>
        <end position="95"/>
    </location>
</feature>
<dbReference type="EMBL" id="BSPC01000023">
    <property type="protein sequence ID" value="GLS19440.1"/>
    <property type="molecule type" value="Genomic_DNA"/>
</dbReference>
<protein>
    <submittedName>
        <fullName evidence="2">Uncharacterized protein</fullName>
    </submittedName>
</protein>
<gene>
    <name evidence="2" type="ORF">GCM10007874_24570</name>
</gene>
<keyword evidence="1" id="KW-0732">Signal</keyword>
<proteinExistence type="predicted"/>
<keyword evidence="3" id="KW-1185">Reference proteome</keyword>
<feature type="signal peptide" evidence="1">
    <location>
        <begin position="1"/>
        <end position="18"/>
    </location>
</feature>
<evidence type="ECO:0000313" key="2">
    <source>
        <dbReference type="EMBL" id="GLS19440.1"/>
    </source>
</evidence>